<evidence type="ECO:0000256" key="1">
    <source>
        <dbReference type="SAM" id="Phobius"/>
    </source>
</evidence>
<dbReference type="CTD" id="9556"/>
<evidence type="ECO:0000313" key="3">
    <source>
        <dbReference type="RefSeq" id="XP_029281253.1"/>
    </source>
</evidence>
<dbReference type="RefSeq" id="XP_029281253.1">
    <property type="nucleotide sequence ID" value="XM_029425393.1"/>
</dbReference>
<protein>
    <submittedName>
        <fullName evidence="3">ATP synthase F(0) complex subunit j, mitochondrial</fullName>
    </submittedName>
</protein>
<dbReference type="GeneID" id="115003552"/>
<proteinExistence type="predicted"/>
<gene>
    <name evidence="3" type="primary">atp5mj</name>
</gene>
<dbReference type="FunCoup" id="A0A6J2P5T1">
    <property type="interactions" value="129"/>
</dbReference>
<name>A0A6J2P5T1_COTGO</name>
<accession>A0A6J2P5T1</accession>
<dbReference type="GO" id="GO:0005739">
    <property type="term" value="C:mitochondrion"/>
    <property type="evidence" value="ECO:0007669"/>
    <property type="project" value="InterPro"/>
</dbReference>
<keyword evidence="1" id="KW-0472">Membrane</keyword>
<keyword evidence="2" id="KW-1185">Reference proteome</keyword>
<keyword evidence="1" id="KW-1133">Transmembrane helix</keyword>
<dbReference type="AlphaFoldDB" id="A0A6J2P5T1"/>
<dbReference type="KEGG" id="cgob:115003552"/>
<dbReference type="Proteomes" id="UP000504630">
    <property type="component" value="Chromosome 24"/>
</dbReference>
<feature type="transmembrane region" description="Helical" evidence="1">
    <location>
        <begin position="20"/>
        <end position="39"/>
    </location>
</feature>
<dbReference type="InParanoid" id="A0A6J2P5T1"/>
<dbReference type="OrthoDB" id="8767433at2759"/>
<dbReference type="PANTHER" id="PTHR15233:SF1">
    <property type="entry name" value="ATP SYNTHASE SUBUNIT ATP5MJ, MITOCHONDRIAL"/>
    <property type="match status" value="1"/>
</dbReference>
<dbReference type="PANTHER" id="PTHR15233">
    <property type="entry name" value="MITOCHONDRIAL PROTEOLIPID"/>
    <property type="match status" value="1"/>
</dbReference>
<organism evidence="2 3">
    <name type="scientific">Cottoperca gobio</name>
    <name type="common">Frogmouth</name>
    <name type="synonym">Aphritis gobio</name>
    <dbReference type="NCBI Taxonomy" id="56716"/>
    <lineage>
        <taxon>Eukaryota</taxon>
        <taxon>Metazoa</taxon>
        <taxon>Chordata</taxon>
        <taxon>Craniata</taxon>
        <taxon>Vertebrata</taxon>
        <taxon>Euteleostomi</taxon>
        <taxon>Actinopterygii</taxon>
        <taxon>Neopterygii</taxon>
        <taxon>Teleostei</taxon>
        <taxon>Neoteleostei</taxon>
        <taxon>Acanthomorphata</taxon>
        <taxon>Eupercaria</taxon>
        <taxon>Perciformes</taxon>
        <taxon>Notothenioidei</taxon>
        <taxon>Bovichtidae</taxon>
        <taxon>Cottoperca</taxon>
    </lineage>
</organism>
<keyword evidence="1" id="KW-0812">Transmembrane</keyword>
<evidence type="ECO:0000313" key="2">
    <source>
        <dbReference type="Proteomes" id="UP000504630"/>
    </source>
</evidence>
<dbReference type="InterPro" id="IPR012574">
    <property type="entry name" value="ATP5MJ"/>
</dbReference>
<reference evidence="3" key="1">
    <citation type="submission" date="2025-08" db="UniProtKB">
        <authorList>
            <consortium name="RefSeq"/>
        </authorList>
    </citation>
    <scope>IDENTIFICATION</scope>
</reference>
<sequence>MAGSAFASWWTRMSPYYTKVYQEVWVGMGLITLVSYKLAFGGKKAVDSKPAH</sequence>
<dbReference type="Pfam" id="PF08039">
    <property type="entry name" value="Mit_proteolip"/>
    <property type="match status" value="1"/>
</dbReference>